<reference evidence="1 2" key="1">
    <citation type="submission" date="2021-06" db="EMBL/GenBank/DDBJ databases">
        <title>Caerostris extrusa draft genome.</title>
        <authorList>
            <person name="Kono N."/>
            <person name="Arakawa K."/>
        </authorList>
    </citation>
    <scope>NUCLEOTIDE SEQUENCE [LARGE SCALE GENOMIC DNA]</scope>
</reference>
<protein>
    <submittedName>
        <fullName evidence="1">Uncharacterized protein</fullName>
    </submittedName>
</protein>
<evidence type="ECO:0000313" key="2">
    <source>
        <dbReference type="Proteomes" id="UP001054945"/>
    </source>
</evidence>
<dbReference type="AlphaFoldDB" id="A0AAV4NTP1"/>
<dbReference type="EMBL" id="BPLR01021260">
    <property type="protein sequence ID" value="GIX87675.1"/>
    <property type="molecule type" value="Genomic_DNA"/>
</dbReference>
<dbReference type="Proteomes" id="UP001054945">
    <property type="component" value="Unassembled WGS sequence"/>
</dbReference>
<sequence length="113" mass="12587">MIVAVGGHFHLPPLWRSGTEGFTLRKRSQTVKLEKAPSPSRSISTCLLTPSFLDSAYKETRELPVDVTPAMIVPIKGPFSLSIRSGDQEQRDSYCEKRGQMVEMKKALLTIPL</sequence>
<keyword evidence="2" id="KW-1185">Reference proteome</keyword>
<proteinExistence type="predicted"/>
<organism evidence="1 2">
    <name type="scientific">Caerostris extrusa</name>
    <name type="common">Bark spider</name>
    <name type="synonym">Caerostris bankana</name>
    <dbReference type="NCBI Taxonomy" id="172846"/>
    <lineage>
        <taxon>Eukaryota</taxon>
        <taxon>Metazoa</taxon>
        <taxon>Ecdysozoa</taxon>
        <taxon>Arthropoda</taxon>
        <taxon>Chelicerata</taxon>
        <taxon>Arachnida</taxon>
        <taxon>Araneae</taxon>
        <taxon>Araneomorphae</taxon>
        <taxon>Entelegynae</taxon>
        <taxon>Araneoidea</taxon>
        <taxon>Araneidae</taxon>
        <taxon>Caerostris</taxon>
    </lineage>
</organism>
<name>A0AAV4NTP1_CAEEX</name>
<comment type="caution">
    <text evidence="1">The sequence shown here is derived from an EMBL/GenBank/DDBJ whole genome shotgun (WGS) entry which is preliminary data.</text>
</comment>
<gene>
    <name evidence="1" type="ORF">CEXT_379611</name>
</gene>
<accession>A0AAV4NTP1</accession>
<evidence type="ECO:0000313" key="1">
    <source>
        <dbReference type="EMBL" id="GIX87675.1"/>
    </source>
</evidence>